<keyword evidence="3" id="KW-1185">Reference proteome</keyword>
<dbReference type="Proteomes" id="UP000007305">
    <property type="component" value="Chromosome 2"/>
</dbReference>
<organism evidence="2 3">
    <name type="scientific">Zea mays</name>
    <name type="common">Maize</name>
    <dbReference type="NCBI Taxonomy" id="4577"/>
    <lineage>
        <taxon>Eukaryota</taxon>
        <taxon>Viridiplantae</taxon>
        <taxon>Streptophyta</taxon>
        <taxon>Embryophyta</taxon>
        <taxon>Tracheophyta</taxon>
        <taxon>Spermatophyta</taxon>
        <taxon>Magnoliopsida</taxon>
        <taxon>Liliopsida</taxon>
        <taxon>Poales</taxon>
        <taxon>Poaceae</taxon>
        <taxon>PACMAD clade</taxon>
        <taxon>Panicoideae</taxon>
        <taxon>Andropogonodae</taxon>
        <taxon>Andropogoneae</taxon>
        <taxon>Tripsacinae</taxon>
        <taxon>Zea</taxon>
    </lineage>
</organism>
<evidence type="ECO:0000256" key="1">
    <source>
        <dbReference type="SAM" id="MobiDB-lite"/>
    </source>
</evidence>
<accession>A0A804MAR3</accession>
<reference evidence="2" key="3">
    <citation type="submission" date="2021-05" db="UniProtKB">
        <authorList>
            <consortium name="EnsemblPlants"/>
        </authorList>
    </citation>
    <scope>IDENTIFICATION</scope>
    <source>
        <strain evidence="2">cv. B73</strain>
    </source>
</reference>
<dbReference type="InParanoid" id="A0A804MAR3"/>
<evidence type="ECO:0000313" key="3">
    <source>
        <dbReference type="Proteomes" id="UP000007305"/>
    </source>
</evidence>
<dbReference type="EnsemblPlants" id="Zm00001eb071410_T001">
    <property type="protein sequence ID" value="Zm00001eb071410_P001"/>
    <property type="gene ID" value="Zm00001eb071410"/>
</dbReference>
<dbReference type="AlphaFoldDB" id="A0A804MAR3"/>
<reference evidence="3" key="1">
    <citation type="submission" date="2015-12" db="EMBL/GenBank/DDBJ databases">
        <title>Update maize B73 reference genome by single molecule sequencing technologies.</title>
        <authorList>
            <consortium name="Maize Genome Sequencing Project"/>
            <person name="Ware D."/>
        </authorList>
    </citation>
    <scope>NUCLEOTIDE SEQUENCE [LARGE SCALE GENOMIC DNA]</scope>
    <source>
        <strain evidence="3">cv. B73</strain>
    </source>
</reference>
<sequence>MSRPVGIGGSSQPPAQSSFPPPPPCSPGAPHLVASAAALLSETTATLVESAAPLPRDDDSVDVELLGLGLRVQSSTDHGSNSVSAFPSGQNNVFPPPMGSAAPFRTLMSACSMAVDELLASADYDGLVGSPASLRSARGKTLVPSNLDDLFSAEMAGAAASHSPRYADQGGSAFSPTRKAAMLNQFQQQQSLLSPRSTVVPEPMSPMSSRLLSALAQREKMQQQTLRSMSSRDLGSGASVLVGSLVTSSWSKWGIPPSTPDWGADAEKLGRLKRSSSFELRSGANMVKAGTNLTFTIPNRS</sequence>
<protein>
    <submittedName>
        <fullName evidence="2">Uncharacterized protein</fullName>
    </submittedName>
</protein>
<dbReference type="Gramene" id="Zm00001eb071410_T001">
    <property type="protein sequence ID" value="Zm00001eb071410_P001"/>
    <property type="gene ID" value="Zm00001eb071410"/>
</dbReference>
<proteinExistence type="predicted"/>
<dbReference type="FunCoup" id="A0A804MAR3">
    <property type="interactions" value="10"/>
</dbReference>
<feature type="region of interest" description="Disordered" evidence="1">
    <location>
        <begin position="1"/>
        <end position="31"/>
    </location>
</feature>
<name>A0A804MAR3_MAIZE</name>
<evidence type="ECO:0000313" key="2">
    <source>
        <dbReference type="EnsemblPlants" id="Zm00001eb071410_P001"/>
    </source>
</evidence>
<reference evidence="2" key="2">
    <citation type="submission" date="2019-07" db="EMBL/GenBank/DDBJ databases">
        <authorList>
            <person name="Seetharam A."/>
            <person name="Woodhouse M."/>
            <person name="Cannon E."/>
        </authorList>
    </citation>
    <scope>NUCLEOTIDE SEQUENCE [LARGE SCALE GENOMIC DNA]</scope>
    <source>
        <strain evidence="2">cv. B73</strain>
    </source>
</reference>